<keyword evidence="2" id="KW-0808">Transferase</keyword>
<feature type="domain" description="Glycosyltransferase 2-like" evidence="3">
    <location>
        <begin position="4"/>
        <end position="167"/>
    </location>
</feature>
<organism evidence="4 5">
    <name type="scientific">Lacrimispora sphenoides JCM 1415</name>
    <dbReference type="NCBI Taxonomy" id="1297793"/>
    <lineage>
        <taxon>Bacteria</taxon>
        <taxon>Bacillati</taxon>
        <taxon>Bacillota</taxon>
        <taxon>Clostridia</taxon>
        <taxon>Lachnospirales</taxon>
        <taxon>Lachnospiraceae</taxon>
        <taxon>Lacrimispora</taxon>
    </lineage>
</organism>
<evidence type="ECO:0000259" key="3">
    <source>
        <dbReference type="Pfam" id="PF00535"/>
    </source>
</evidence>
<dbReference type="SUPFAM" id="SSF53448">
    <property type="entry name" value="Nucleotide-diphospho-sugar transferases"/>
    <property type="match status" value="1"/>
</dbReference>
<dbReference type="Pfam" id="PF00535">
    <property type="entry name" value="Glycos_transf_2"/>
    <property type="match status" value="1"/>
</dbReference>
<dbReference type="PANTHER" id="PTHR22916:SF51">
    <property type="entry name" value="GLYCOSYLTRANSFERASE EPSH-RELATED"/>
    <property type="match status" value="1"/>
</dbReference>
<proteinExistence type="predicted"/>
<dbReference type="InterPro" id="IPR029044">
    <property type="entry name" value="Nucleotide-diphossugar_trans"/>
</dbReference>
<dbReference type="Proteomes" id="UP000198970">
    <property type="component" value="Chromosome I"/>
</dbReference>
<sequence>MIFSIIIPIYNVEKYLKKCITSITNQKFNDYEIIMIDDYSTDNSLKIAEEYTNDKNIRLIKKKKNMGLSDTRNVGIDNSSGDYLIFLDSDDYIEDGALDLLSNVIIDQGFPDIIYTGFVEERENVAETKFGYVSKRESLYDREGFLKSELSNRTLYAPACFGVYKRSLIVENRVYFKIGLLHEDELWTPSILMRAHTIYTSGIAFYHYVRRDNSITKTKDKTQNGIDLICTCYELIRVSNMIHNKHIRKLFRNHIAMLYMKGTAIGKLYKKNDGVCIDRFLPFKLSCMKKDITKALLFMVSTRAYCILDERLGEKN</sequence>
<evidence type="ECO:0000256" key="2">
    <source>
        <dbReference type="ARBA" id="ARBA00022679"/>
    </source>
</evidence>
<keyword evidence="1" id="KW-0328">Glycosyltransferase</keyword>
<reference evidence="4 5" key="1">
    <citation type="submission" date="2016-10" db="EMBL/GenBank/DDBJ databases">
        <authorList>
            <person name="Varghese N."/>
            <person name="Submissions S."/>
        </authorList>
    </citation>
    <scope>NUCLEOTIDE SEQUENCE [LARGE SCALE GENOMIC DNA]</scope>
    <source>
        <strain evidence="4 5">ATCC 19403</strain>
    </source>
</reference>
<protein>
    <submittedName>
        <fullName evidence="4">Glycosyltransferase involved in cell wall bisynthesis</fullName>
    </submittedName>
</protein>
<dbReference type="PANTHER" id="PTHR22916">
    <property type="entry name" value="GLYCOSYLTRANSFERASE"/>
    <property type="match status" value="1"/>
</dbReference>
<evidence type="ECO:0000313" key="5">
    <source>
        <dbReference type="Proteomes" id="UP000198970"/>
    </source>
</evidence>
<dbReference type="RefSeq" id="WP_100043518.1">
    <property type="nucleotide sequence ID" value="NZ_LT630003.1"/>
</dbReference>
<accession>A0ABY1CI12</accession>
<keyword evidence="5" id="KW-1185">Reference proteome</keyword>
<dbReference type="InterPro" id="IPR001173">
    <property type="entry name" value="Glyco_trans_2-like"/>
</dbReference>
<dbReference type="EMBL" id="LT630003">
    <property type="protein sequence ID" value="SEU05573.1"/>
    <property type="molecule type" value="Genomic_DNA"/>
</dbReference>
<dbReference type="Gene3D" id="3.90.550.10">
    <property type="entry name" value="Spore Coat Polysaccharide Biosynthesis Protein SpsA, Chain A"/>
    <property type="match status" value="1"/>
</dbReference>
<gene>
    <name evidence="4" type="ORF">SAMN02745906_4449</name>
</gene>
<name>A0ABY1CI12_9FIRM</name>
<dbReference type="CDD" id="cd00761">
    <property type="entry name" value="Glyco_tranf_GTA_type"/>
    <property type="match status" value="1"/>
</dbReference>
<evidence type="ECO:0000313" key="4">
    <source>
        <dbReference type="EMBL" id="SEU05573.1"/>
    </source>
</evidence>
<evidence type="ECO:0000256" key="1">
    <source>
        <dbReference type="ARBA" id="ARBA00022676"/>
    </source>
</evidence>